<name>A0A6A3UVA4_9STRA</name>
<dbReference type="AlphaFoldDB" id="A0A6A3UVA4"/>
<dbReference type="Proteomes" id="UP000440732">
    <property type="component" value="Unassembled WGS sequence"/>
</dbReference>
<evidence type="ECO:0000256" key="1">
    <source>
        <dbReference type="SAM" id="SignalP"/>
    </source>
</evidence>
<reference evidence="2 3" key="1">
    <citation type="submission" date="2018-08" db="EMBL/GenBank/DDBJ databases">
        <title>Genomic investigation of the strawberry pathogen Phytophthora fragariae indicates pathogenicity is determined by transcriptional variation in three key races.</title>
        <authorList>
            <person name="Adams T.M."/>
            <person name="Armitage A.D."/>
            <person name="Sobczyk M.K."/>
            <person name="Bates H.J."/>
            <person name="Dunwell J.M."/>
            <person name="Nellist C.F."/>
            <person name="Harrison R.J."/>
        </authorList>
    </citation>
    <scope>NUCLEOTIDE SEQUENCE [LARGE SCALE GENOMIC DNA]</scope>
    <source>
        <strain evidence="2 3">NOV-5</strain>
    </source>
</reference>
<sequence length="554" mass="57452">MRRSTGAICCVLAASVLHTAEAFACNAGTYFDGVKFSRCPGGTFGAVAGLTSPSCSGLCTPGFFCPEGSTSSREKPCGTSIFYCPAGSAERRRVDEGYYTISFPTDQSNLPMVDSSLGGAGRQIRCEKGYYCVFGIRRVCPAAVFGDSTRLTTPACSAPCPKGSYCPEATNVPILCPAGTFGGEVGLMDARCSGLCPIGHYCEIGTITPAPCPAGTYGDVEGLISSACSSTCSSVSGVISCIPSPCPAGYYCPLATTVPLECGSTSIFCPKGSPVPTTAMTGYYTTWKAYSGTSVTGEQLELQYVEGYSLAIQNQTTRSDQHICEKGSYCSGGVKKLCSAGTYGGSEGLSTVACTAPCPAGYYCPKGAADYTQYPCTSRTSFCRQGSSVPNAVDTGYYTVATQAGLRTDEIVCPTGSYCIGGVQYLCPERTYGNTTGLASKACSGKCQNGFLCPQGSTSATQSPCPAGNYYIRGVKFLCPEGTYGATANLTSKACSGRCQDGYECPRGSTSPTQSQCSAGSYSRNAKMCAPCYPGNWCDITPPDCGADYAFCPL</sequence>
<evidence type="ECO:0008006" key="4">
    <source>
        <dbReference type="Google" id="ProtNLM"/>
    </source>
</evidence>
<dbReference type="PANTHER" id="PTHR47236">
    <property type="entry name" value="GENE, 32742-RELATED-RELATED"/>
    <property type="match status" value="1"/>
</dbReference>
<dbReference type="EMBL" id="QXGA01000002">
    <property type="protein sequence ID" value="KAE9155987.1"/>
    <property type="molecule type" value="Genomic_DNA"/>
</dbReference>
<proteinExistence type="predicted"/>
<organism evidence="2 3">
    <name type="scientific">Phytophthora fragariae</name>
    <dbReference type="NCBI Taxonomy" id="53985"/>
    <lineage>
        <taxon>Eukaryota</taxon>
        <taxon>Sar</taxon>
        <taxon>Stramenopiles</taxon>
        <taxon>Oomycota</taxon>
        <taxon>Peronosporomycetes</taxon>
        <taxon>Peronosporales</taxon>
        <taxon>Peronosporaceae</taxon>
        <taxon>Phytophthora</taxon>
    </lineage>
</organism>
<feature type="signal peptide" evidence="1">
    <location>
        <begin position="1"/>
        <end position="22"/>
    </location>
</feature>
<dbReference type="SMART" id="SM01411">
    <property type="entry name" value="Ephrin_rec_like"/>
    <property type="match status" value="6"/>
</dbReference>
<accession>A0A6A3UVA4</accession>
<keyword evidence="1" id="KW-0732">Signal</keyword>
<evidence type="ECO:0000313" key="2">
    <source>
        <dbReference type="EMBL" id="KAE9155987.1"/>
    </source>
</evidence>
<gene>
    <name evidence="2" type="ORF">PF006_g82</name>
</gene>
<evidence type="ECO:0000313" key="3">
    <source>
        <dbReference type="Proteomes" id="UP000440732"/>
    </source>
</evidence>
<protein>
    <recommendedName>
        <fullName evidence="4">Tyrosine-protein kinase ephrin type A/B receptor-like domain-containing protein</fullName>
    </recommendedName>
</protein>
<comment type="caution">
    <text evidence="2">The sequence shown here is derived from an EMBL/GenBank/DDBJ whole genome shotgun (WGS) entry which is preliminary data.</text>
</comment>
<dbReference type="PANTHER" id="PTHR47236:SF4">
    <property type="entry name" value="GENE 9195-RELATED"/>
    <property type="match status" value="1"/>
</dbReference>
<feature type="chain" id="PRO_5025450598" description="Tyrosine-protein kinase ephrin type A/B receptor-like domain-containing protein" evidence="1">
    <location>
        <begin position="23"/>
        <end position="554"/>
    </location>
</feature>